<dbReference type="SMART" id="SM00831">
    <property type="entry name" value="Cation_ATPase_N"/>
    <property type="match status" value="1"/>
</dbReference>
<dbReference type="RefSeq" id="WP_345268350.1">
    <property type="nucleotide sequence ID" value="NZ_BAABHB010000005.1"/>
</dbReference>
<dbReference type="EMBL" id="BAABHB010000005">
    <property type="protein sequence ID" value="GAA4407936.1"/>
    <property type="molecule type" value="Genomic_DNA"/>
</dbReference>
<feature type="transmembrane region" description="Helical" evidence="9">
    <location>
        <begin position="64"/>
        <end position="93"/>
    </location>
</feature>
<feature type="domain" description="Cation-transporting P-type ATPase N-terminal" evidence="10">
    <location>
        <begin position="8"/>
        <end position="80"/>
    </location>
</feature>
<keyword evidence="12" id="KW-1185">Reference proteome</keyword>
<dbReference type="InterPro" id="IPR001757">
    <property type="entry name" value="P_typ_ATPase"/>
</dbReference>
<evidence type="ECO:0000256" key="1">
    <source>
        <dbReference type="ARBA" id="ARBA00004141"/>
    </source>
</evidence>
<dbReference type="SUPFAM" id="SSF81660">
    <property type="entry name" value="Metal cation-transporting ATPase, ATP-binding domain N"/>
    <property type="match status" value="1"/>
</dbReference>
<evidence type="ECO:0000256" key="2">
    <source>
        <dbReference type="ARBA" id="ARBA00005675"/>
    </source>
</evidence>
<dbReference type="Pfam" id="PF08282">
    <property type="entry name" value="Hydrolase_3"/>
    <property type="match status" value="1"/>
</dbReference>
<keyword evidence="6" id="KW-1278">Translocase</keyword>
<evidence type="ECO:0000313" key="12">
    <source>
        <dbReference type="Proteomes" id="UP001500936"/>
    </source>
</evidence>
<comment type="similarity">
    <text evidence="2">Belongs to the cation transport ATPase (P-type) (TC 3.A.3) family. Type IIA subfamily.</text>
</comment>
<evidence type="ECO:0000256" key="9">
    <source>
        <dbReference type="SAM" id="Phobius"/>
    </source>
</evidence>
<evidence type="ECO:0000256" key="8">
    <source>
        <dbReference type="ARBA" id="ARBA00023136"/>
    </source>
</evidence>
<dbReference type="SFLD" id="SFLDF00027">
    <property type="entry name" value="p-type_atpase"/>
    <property type="match status" value="1"/>
</dbReference>
<dbReference type="InterPro" id="IPR018303">
    <property type="entry name" value="ATPase_P-typ_P_site"/>
</dbReference>
<evidence type="ECO:0000256" key="3">
    <source>
        <dbReference type="ARBA" id="ARBA00022692"/>
    </source>
</evidence>
<dbReference type="Gene3D" id="1.20.1110.10">
    <property type="entry name" value="Calcium-transporting ATPase, transmembrane domain"/>
    <property type="match status" value="1"/>
</dbReference>
<dbReference type="InterPro" id="IPR006068">
    <property type="entry name" value="ATPase_P-typ_cation-transptr_C"/>
</dbReference>
<feature type="transmembrane region" description="Helical" evidence="9">
    <location>
        <begin position="274"/>
        <end position="298"/>
    </location>
</feature>
<dbReference type="PRINTS" id="PR00119">
    <property type="entry name" value="CATATPASE"/>
</dbReference>
<keyword evidence="8 9" id="KW-0472">Membrane</keyword>
<dbReference type="SUPFAM" id="SSF56784">
    <property type="entry name" value="HAD-like"/>
    <property type="match status" value="1"/>
</dbReference>
<evidence type="ECO:0000256" key="5">
    <source>
        <dbReference type="ARBA" id="ARBA00022840"/>
    </source>
</evidence>
<comment type="caution">
    <text evidence="11">The sequence shown here is derived from an EMBL/GenBank/DDBJ whole genome shotgun (WGS) entry which is preliminary data.</text>
</comment>
<evidence type="ECO:0000256" key="6">
    <source>
        <dbReference type="ARBA" id="ARBA00022967"/>
    </source>
</evidence>
<dbReference type="Proteomes" id="UP001500936">
    <property type="component" value="Unassembled WGS sequence"/>
</dbReference>
<dbReference type="Pfam" id="PF00689">
    <property type="entry name" value="Cation_ATPase_C"/>
    <property type="match status" value="1"/>
</dbReference>
<keyword evidence="4" id="KW-0547">Nucleotide-binding</keyword>
<dbReference type="InterPro" id="IPR008250">
    <property type="entry name" value="ATPase_P-typ_transduc_dom_A_sf"/>
</dbReference>
<dbReference type="PANTHER" id="PTHR43294:SF20">
    <property type="entry name" value="P-TYPE ATPASE"/>
    <property type="match status" value="1"/>
</dbReference>
<dbReference type="InterPro" id="IPR023298">
    <property type="entry name" value="ATPase_P-typ_TM_dom_sf"/>
</dbReference>
<protein>
    <submittedName>
        <fullName evidence="11">HAD-IC family P-type ATPase</fullName>
    </submittedName>
</protein>
<feature type="transmembrane region" description="Helical" evidence="9">
    <location>
        <begin position="675"/>
        <end position="698"/>
    </location>
</feature>
<dbReference type="Pfam" id="PF00122">
    <property type="entry name" value="E1-E2_ATPase"/>
    <property type="match status" value="1"/>
</dbReference>
<keyword evidence="5" id="KW-0067">ATP-binding</keyword>
<feature type="transmembrane region" description="Helical" evidence="9">
    <location>
        <begin position="851"/>
        <end position="871"/>
    </location>
</feature>
<evidence type="ECO:0000256" key="4">
    <source>
        <dbReference type="ARBA" id="ARBA00022741"/>
    </source>
</evidence>
<dbReference type="NCBIfam" id="TIGR01494">
    <property type="entry name" value="ATPase_P-type"/>
    <property type="match status" value="2"/>
</dbReference>
<dbReference type="PROSITE" id="PS00154">
    <property type="entry name" value="ATPASE_E1_E2"/>
    <property type="match status" value="1"/>
</dbReference>
<dbReference type="Gene3D" id="2.70.150.10">
    <property type="entry name" value="Calcium-transporting ATPase, cytoplasmic transduction domain A"/>
    <property type="match status" value="1"/>
</dbReference>
<dbReference type="SUPFAM" id="SSF81665">
    <property type="entry name" value="Calcium ATPase, transmembrane domain M"/>
    <property type="match status" value="1"/>
</dbReference>
<accession>A0ABP8KJD2</accession>
<sequence>MKDVLDQDWHTADMAEVLKLSDEKTGLSSSEVQKRRDEFGTNTIPTGKKISLFDIIWHQFKSPLIYVLIAAGILSLVVGEYLDAGFVGLILLVNAGLGAFQEWRAETGAQSLQEMIKLKARVKRDGEWLEVNAEELVPGDLISLESGAQVPADARLIGINNLQVEEAMLTGESLPVQKTIEPGKEETANAGDKTNLVYAGTTVLTGRGTAVVIATGLKTEIGKIAHSLTENSGTQTPLIERMERFARMVSLLVLIAAALLGVIGWVRGMDMTEILFIAVAMAVSAIPEGLPIAMTVALSIGSQRMAKRNVIVRKLSAVEGLGSCTYILSDKTGTLTVDQQTARKIYLPGGQTLDVTGQGYNGDGDIENADPADEALQRFLRIATLANEGRLRRKGDDWEQQGDAVDIALLALPYKLGTSPDEVRQNTDIQREIPYESANKYSAVYYRRNNRLVFGAKGALEVFVDKVAEEERATINQAAEEMAAEGYRVLAMVYTITDDDKSDLPDSLHLAGLVGLIDPIRPEVKDAINECHRAGIKIAMVTGDHPLTALAIAREIHIGDSEDNLISGADLAKIEDDEAKLAETLTNKTVFARVSPEQKRLLVKAFQARNEFVAITGDGVNDAPALRQANIGVAMGSGTDVTRGAASIVVKDDNFASIAAGVEEGRFSYDNIRKIVYLLIATGIAEVLLVMLSTIFGLPKPLTAVQLLWLNVVTNGIQDVALAFEKGEPGAMLRKPRDPNEGIFDRQMISQTMVAGLVMTIVVFGLWVMWMNEGRDEVSSRSDILLIMVLLQNFHVFNCRSETESTFRVPLSNNYFLLGGVLLAQGVHIAAMHIPITQRLLETEPNPMNEWLLFFGYASVILVVIEVYKWILRRNRTPYLA</sequence>
<dbReference type="InterPro" id="IPR004014">
    <property type="entry name" value="ATPase_P-typ_cation-transptr_N"/>
</dbReference>
<feature type="transmembrane region" description="Helical" evidence="9">
    <location>
        <begin position="815"/>
        <end position="836"/>
    </location>
</feature>
<evidence type="ECO:0000259" key="10">
    <source>
        <dbReference type="SMART" id="SM00831"/>
    </source>
</evidence>
<proteinExistence type="inferred from homology"/>
<dbReference type="InterPro" id="IPR050510">
    <property type="entry name" value="Cation_transp_ATPase_P-type"/>
</dbReference>
<dbReference type="InterPro" id="IPR059000">
    <property type="entry name" value="ATPase_P-type_domA"/>
</dbReference>
<organism evidence="11 12">
    <name type="scientific">Nibrella viscosa</name>
    <dbReference type="NCBI Taxonomy" id="1084524"/>
    <lineage>
        <taxon>Bacteria</taxon>
        <taxon>Pseudomonadati</taxon>
        <taxon>Bacteroidota</taxon>
        <taxon>Cytophagia</taxon>
        <taxon>Cytophagales</taxon>
        <taxon>Spirosomataceae</taxon>
        <taxon>Nibrella</taxon>
    </lineage>
</organism>
<feature type="transmembrane region" description="Helical" evidence="9">
    <location>
        <begin position="748"/>
        <end position="770"/>
    </location>
</feature>
<comment type="subcellular location">
    <subcellularLocation>
        <location evidence="1">Membrane</location>
        <topology evidence="1">Multi-pass membrane protein</topology>
    </subcellularLocation>
</comment>
<dbReference type="InterPro" id="IPR036412">
    <property type="entry name" value="HAD-like_sf"/>
</dbReference>
<dbReference type="PANTHER" id="PTHR43294">
    <property type="entry name" value="SODIUM/POTASSIUM-TRANSPORTING ATPASE SUBUNIT ALPHA"/>
    <property type="match status" value="1"/>
</dbReference>
<dbReference type="SUPFAM" id="SSF81653">
    <property type="entry name" value="Calcium ATPase, transduction domain A"/>
    <property type="match status" value="1"/>
</dbReference>
<dbReference type="Pfam" id="PF00690">
    <property type="entry name" value="Cation_ATPase_N"/>
    <property type="match status" value="1"/>
</dbReference>
<dbReference type="InterPro" id="IPR023299">
    <property type="entry name" value="ATPase_P-typ_cyto_dom_N"/>
</dbReference>
<keyword evidence="3 9" id="KW-0812">Transmembrane</keyword>
<dbReference type="InterPro" id="IPR023214">
    <property type="entry name" value="HAD_sf"/>
</dbReference>
<dbReference type="Gene3D" id="3.40.1110.10">
    <property type="entry name" value="Calcium-transporting ATPase, cytoplasmic domain N"/>
    <property type="match status" value="1"/>
</dbReference>
<dbReference type="InterPro" id="IPR044492">
    <property type="entry name" value="P_typ_ATPase_HD_dom"/>
</dbReference>
<reference evidence="12" key="1">
    <citation type="journal article" date="2019" name="Int. J. Syst. Evol. Microbiol.">
        <title>The Global Catalogue of Microorganisms (GCM) 10K type strain sequencing project: providing services to taxonomists for standard genome sequencing and annotation.</title>
        <authorList>
            <consortium name="The Broad Institute Genomics Platform"/>
            <consortium name="The Broad Institute Genome Sequencing Center for Infectious Disease"/>
            <person name="Wu L."/>
            <person name="Ma J."/>
        </authorList>
    </citation>
    <scope>NUCLEOTIDE SEQUENCE [LARGE SCALE GENOMIC DNA]</scope>
    <source>
        <strain evidence="12">JCM 17925</strain>
    </source>
</reference>
<keyword evidence="7 9" id="KW-1133">Transmembrane helix</keyword>
<evidence type="ECO:0000313" key="11">
    <source>
        <dbReference type="EMBL" id="GAA4407936.1"/>
    </source>
</evidence>
<name>A0ABP8KJD2_9BACT</name>
<dbReference type="SFLD" id="SFLDS00003">
    <property type="entry name" value="Haloacid_Dehalogenase"/>
    <property type="match status" value="1"/>
</dbReference>
<dbReference type="Gene3D" id="3.40.50.1000">
    <property type="entry name" value="HAD superfamily/HAD-like"/>
    <property type="match status" value="1"/>
</dbReference>
<gene>
    <name evidence="11" type="ORF">GCM10023187_29150</name>
</gene>
<feature type="transmembrane region" description="Helical" evidence="9">
    <location>
        <begin position="248"/>
        <end position="268"/>
    </location>
</feature>
<dbReference type="Pfam" id="PF13246">
    <property type="entry name" value="Cation_ATPase"/>
    <property type="match status" value="1"/>
</dbReference>
<dbReference type="SFLD" id="SFLDG00002">
    <property type="entry name" value="C1.7:_P-type_atpase_like"/>
    <property type="match status" value="1"/>
</dbReference>
<dbReference type="PRINTS" id="PR00120">
    <property type="entry name" value="HATPASE"/>
</dbReference>
<evidence type="ECO:0000256" key="7">
    <source>
        <dbReference type="ARBA" id="ARBA00022989"/>
    </source>
</evidence>